<name>A0A2H5SU46_RHIID</name>
<evidence type="ECO:0008006" key="3">
    <source>
        <dbReference type="Google" id="ProtNLM"/>
    </source>
</evidence>
<comment type="caution">
    <text evidence="1">The sequence shown here is derived from an EMBL/GenBank/DDBJ whole genome shotgun (WGS) entry which is preliminary data.</text>
</comment>
<dbReference type="EMBL" id="AUPC02000043">
    <property type="protein sequence ID" value="POG77111.1"/>
    <property type="molecule type" value="Genomic_DNA"/>
</dbReference>
<dbReference type="Proteomes" id="UP000018888">
    <property type="component" value="Unassembled WGS sequence"/>
</dbReference>
<dbReference type="VEuPathDB" id="FungiDB:RhiirFUN_016946"/>
<evidence type="ECO:0000313" key="1">
    <source>
        <dbReference type="EMBL" id="POG77111.1"/>
    </source>
</evidence>
<accession>A0A2H5SU46</accession>
<proteinExistence type="predicted"/>
<evidence type="ECO:0000313" key="2">
    <source>
        <dbReference type="Proteomes" id="UP000018888"/>
    </source>
</evidence>
<protein>
    <recommendedName>
        <fullName evidence="3">F-box domain-containing protein</fullName>
    </recommendedName>
</protein>
<dbReference type="STRING" id="747089.A0A2H5SU46"/>
<sequence length="576" mass="68025">MSCSKIFSGDLPELTYEVIKYFQYDYSTLHSCILVNRLWCRLAIPLLWENPFSIRTRNYNFIEIYLRNLNDDDFNTKLNEYKIVNNSLPSNLFFNYPKFLKYLNIYKFILSVNEWLESSFITPNPEDILYSKYDFKGLIDICMTIFKIFIENEVNLHILEIENLNDYYHTCFDNILELILKNTKFIHNIRNINLFIDSASDYAYSSNSSKYKLIRNRISQIINLQQNLKKILISDNSFPLYRSLLLSKDFNCSNTLNIIIFYKVNFKFLNNNIFEQLNVLESIHIFYCSFDNNFNRQINNLTKPFKLKSLLIDEKSQIGSLELLLQKSGDYLEKFGFGPSLNQQLIELITKYCKNINFLYFSANESQVTCQIFNLIENIKQNLNYISIYVWYDYLGIGNRPSSMILQNLGQILPSKLEYLCLCLYCIKANDFEVFLKNSQDTFIKKLLIYNNEGQDILPPIKNYIMKKKRVKYLAISDSYCESTIFGSFSYNTKELISLKDNYSVTGRGEGDLRHTTIKCEIEYETDGRPVFRIWFGKNFKQYVIESKESPTKAANEYLRRKNPNTHVNLSGIHVF</sequence>
<keyword evidence="2" id="KW-1185">Reference proteome</keyword>
<gene>
    <name evidence="1" type="ORF">GLOIN_2v1871568</name>
</gene>
<reference evidence="1 2" key="1">
    <citation type="journal article" date="2013" name="Proc. Natl. Acad. Sci. U.S.A.">
        <title>Genome of an arbuscular mycorrhizal fungus provides insight into the oldest plant symbiosis.</title>
        <authorList>
            <person name="Tisserant E."/>
            <person name="Malbreil M."/>
            <person name="Kuo A."/>
            <person name="Kohler A."/>
            <person name="Symeonidi A."/>
            <person name="Balestrini R."/>
            <person name="Charron P."/>
            <person name="Duensing N."/>
            <person name="Frei Dit Frey N."/>
            <person name="Gianinazzi-Pearson V."/>
            <person name="Gilbert L.B."/>
            <person name="Handa Y."/>
            <person name="Herr J.R."/>
            <person name="Hijri M."/>
            <person name="Koul R."/>
            <person name="Kawaguchi M."/>
            <person name="Krajinski F."/>
            <person name="Lammers P.J."/>
            <person name="Masclaux F.G."/>
            <person name="Murat C."/>
            <person name="Morin E."/>
            <person name="Ndikumana S."/>
            <person name="Pagni M."/>
            <person name="Petitpierre D."/>
            <person name="Requena N."/>
            <person name="Rosikiewicz P."/>
            <person name="Riley R."/>
            <person name="Saito K."/>
            <person name="San Clemente H."/>
            <person name="Shapiro H."/>
            <person name="van Tuinen D."/>
            <person name="Becard G."/>
            <person name="Bonfante P."/>
            <person name="Paszkowski U."/>
            <person name="Shachar-Hill Y.Y."/>
            <person name="Tuskan G.A."/>
            <person name="Young P.W."/>
            <person name="Sanders I.R."/>
            <person name="Henrissat B."/>
            <person name="Rensing S.A."/>
            <person name="Grigoriev I.V."/>
            <person name="Corradi N."/>
            <person name="Roux C."/>
            <person name="Martin F."/>
        </authorList>
    </citation>
    <scope>NUCLEOTIDE SEQUENCE [LARGE SCALE GENOMIC DNA]</scope>
    <source>
        <strain evidence="1 2">DAOM 197198</strain>
    </source>
</reference>
<organism evidence="1 2">
    <name type="scientific">Rhizophagus irregularis (strain DAOM 181602 / DAOM 197198 / MUCL 43194)</name>
    <name type="common">Arbuscular mycorrhizal fungus</name>
    <name type="synonym">Glomus intraradices</name>
    <dbReference type="NCBI Taxonomy" id="747089"/>
    <lineage>
        <taxon>Eukaryota</taxon>
        <taxon>Fungi</taxon>
        <taxon>Fungi incertae sedis</taxon>
        <taxon>Mucoromycota</taxon>
        <taxon>Glomeromycotina</taxon>
        <taxon>Glomeromycetes</taxon>
        <taxon>Glomerales</taxon>
        <taxon>Glomeraceae</taxon>
        <taxon>Rhizophagus</taxon>
    </lineage>
</organism>
<reference evidence="1 2" key="2">
    <citation type="journal article" date="2018" name="New Phytol.">
        <title>High intraspecific genome diversity in the model arbuscular mycorrhizal symbiont Rhizophagus irregularis.</title>
        <authorList>
            <person name="Chen E.C.H."/>
            <person name="Morin E."/>
            <person name="Beaudet D."/>
            <person name="Noel J."/>
            <person name="Yildirir G."/>
            <person name="Ndikumana S."/>
            <person name="Charron P."/>
            <person name="St-Onge C."/>
            <person name="Giorgi J."/>
            <person name="Kruger M."/>
            <person name="Marton T."/>
            <person name="Ropars J."/>
            <person name="Grigoriev I.V."/>
            <person name="Hainaut M."/>
            <person name="Henrissat B."/>
            <person name="Roux C."/>
            <person name="Martin F."/>
            <person name="Corradi N."/>
        </authorList>
    </citation>
    <scope>NUCLEOTIDE SEQUENCE [LARGE SCALE GENOMIC DNA]</scope>
    <source>
        <strain evidence="1 2">DAOM 197198</strain>
    </source>
</reference>
<dbReference type="AlphaFoldDB" id="A0A2H5SU46"/>